<proteinExistence type="predicted"/>
<name>A0A8S9U813_PHYIN</name>
<evidence type="ECO:0000313" key="2">
    <source>
        <dbReference type="Proteomes" id="UP000704712"/>
    </source>
</evidence>
<comment type="caution">
    <text evidence="1">The sequence shown here is derived from an EMBL/GenBank/DDBJ whole genome shotgun (WGS) entry which is preliminary data.</text>
</comment>
<protein>
    <recommendedName>
        <fullName evidence="3">BZIP transcription factor 1</fullName>
    </recommendedName>
</protein>
<dbReference type="CDD" id="cd14686">
    <property type="entry name" value="bZIP"/>
    <property type="match status" value="1"/>
</dbReference>
<reference evidence="1" key="1">
    <citation type="submission" date="2020-03" db="EMBL/GenBank/DDBJ databases">
        <title>Hybrid Assembly of Korean Phytophthora infestans isolates.</title>
        <authorList>
            <person name="Prokchorchik M."/>
            <person name="Lee Y."/>
            <person name="Seo J."/>
            <person name="Cho J.-H."/>
            <person name="Park Y.-E."/>
            <person name="Jang D.-C."/>
            <person name="Im J.-S."/>
            <person name="Choi J.-G."/>
            <person name="Park H.-J."/>
            <person name="Lee G.-B."/>
            <person name="Lee Y.-G."/>
            <person name="Hong S.-Y."/>
            <person name="Cho K."/>
            <person name="Sohn K.H."/>
        </authorList>
    </citation>
    <scope>NUCLEOTIDE SEQUENCE</scope>
    <source>
        <strain evidence="1">KR_2_A2</strain>
    </source>
</reference>
<organism evidence="1 2">
    <name type="scientific">Phytophthora infestans</name>
    <name type="common">Potato late blight agent</name>
    <name type="synonym">Botrytis infestans</name>
    <dbReference type="NCBI Taxonomy" id="4787"/>
    <lineage>
        <taxon>Eukaryota</taxon>
        <taxon>Sar</taxon>
        <taxon>Stramenopiles</taxon>
        <taxon>Oomycota</taxon>
        <taxon>Peronosporomycetes</taxon>
        <taxon>Peronosporales</taxon>
        <taxon>Peronosporaceae</taxon>
        <taxon>Phytophthora</taxon>
    </lineage>
</organism>
<gene>
    <name evidence="1" type="ORF">GN958_ATG13591</name>
</gene>
<dbReference type="EMBL" id="JAACNO010001853">
    <property type="protein sequence ID" value="KAF4137215.1"/>
    <property type="molecule type" value="Genomic_DNA"/>
</dbReference>
<evidence type="ECO:0008006" key="3">
    <source>
        <dbReference type="Google" id="ProtNLM"/>
    </source>
</evidence>
<dbReference type="Proteomes" id="UP000704712">
    <property type="component" value="Unassembled WGS sequence"/>
</dbReference>
<sequence>MDRSSLFAPYSTLLSDKVIEGVVQRVAPLHGRFEHDCSFVTPTLLPPDEPIEKLHKRRFLDLSVEGRNPRISASRRERCRVNQARYRKRQRQHAEDLDEGIHLLEKEIQALGTRKHNLLRNTPTDKGVWLVATEYFRHFRHGYMAHTNAAISSQLDFLKATMAPDVSDGYIVGAEALLENWRRFSLYHGDVSVELKRLELLSEESLLATTKVSVTITPNSLHYLYPHLVDANCNSGGSELALKMLNQRLEIRGSVRFHWDNARGRVVRLESKIDFLTAMLRLLGGLADVARVFDRSLITLEGNLVAKDDDVSEHATKVTPLDIVNDS</sequence>
<accession>A0A8S9U813</accession>
<evidence type="ECO:0000313" key="1">
    <source>
        <dbReference type="EMBL" id="KAF4137215.1"/>
    </source>
</evidence>
<dbReference type="AlphaFoldDB" id="A0A8S9U813"/>